<evidence type="ECO:0000313" key="2">
    <source>
        <dbReference type="EMBL" id="MFD1836121.1"/>
    </source>
</evidence>
<comment type="caution">
    <text evidence="2">The sequence shown here is derived from an EMBL/GenBank/DDBJ whole genome shotgun (WGS) entry which is preliminary data.</text>
</comment>
<feature type="chain" id="PRO_5047108934" description="DUF732 domain-containing protein" evidence="1">
    <location>
        <begin position="20"/>
        <end position="123"/>
    </location>
</feature>
<organism evidence="2 3">
    <name type="scientific">Brachybacterium rhamnosum</name>
    <dbReference type="NCBI Taxonomy" id="173361"/>
    <lineage>
        <taxon>Bacteria</taxon>
        <taxon>Bacillati</taxon>
        <taxon>Actinomycetota</taxon>
        <taxon>Actinomycetes</taxon>
        <taxon>Micrococcales</taxon>
        <taxon>Dermabacteraceae</taxon>
        <taxon>Brachybacterium</taxon>
    </lineage>
</organism>
<protein>
    <recommendedName>
        <fullName evidence="4">DUF732 domain-containing protein</fullName>
    </recommendedName>
</protein>
<dbReference type="EMBL" id="JBHUFL010000003">
    <property type="protein sequence ID" value="MFD1836121.1"/>
    <property type="molecule type" value="Genomic_DNA"/>
</dbReference>
<feature type="signal peptide" evidence="1">
    <location>
        <begin position="1"/>
        <end position="19"/>
    </location>
</feature>
<evidence type="ECO:0008006" key="4">
    <source>
        <dbReference type="Google" id="ProtNLM"/>
    </source>
</evidence>
<dbReference type="RefSeq" id="WP_137770525.1">
    <property type="nucleotide sequence ID" value="NZ_BAAAIS010000003.1"/>
</dbReference>
<accession>A0ABW4Q326</accession>
<reference evidence="3" key="1">
    <citation type="journal article" date="2019" name="Int. J. Syst. Evol. Microbiol.">
        <title>The Global Catalogue of Microorganisms (GCM) 10K type strain sequencing project: providing services to taxonomists for standard genome sequencing and annotation.</title>
        <authorList>
            <consortium name="The Broad Institute Genomics Platform"/>
            <consortium name="The Broad Institute Genome Sequencing Center for Infectious Disease"/>
            <person name="Wu L."/>
            <person name="Ma J."/>
        </authorList>
    </citation>
    <scope>NUCLEOTIDE SEQUENCE [LARGE SCALE GENOMIC DNA]</scope>
    <source>
        <strain evidence="3">JCM 11650</strain>
    </source>
</reference>
<dbReference type="Proteomes" id="UP001597280">
    <property type="component" value="Unassembled WGS sequence"/>
</dbReference>
<keyword evidence="1" id="KW-0732">Signal</keyword>
<keyword evidence="3" id="KW-1185">Reference proteome</keyword>
<name>A0ABW4Q326_9MICO</name>
<gene>
    <name evidence="2" type="ORF">ACFSDA_13710</name>
</gene>
<evidence type="ECO:0000313" key="3">
    <source>
        <dbReference type="Proteomes" id="UP001597280"/>
    </source>
</evidence>
<sequence>MHLAVVLAAILVLTVSCTAGPRDKVDLDDLAGRPLDVALMEFSEDDRVNVIDASGAFSITSTYNGDPGLDAAWIAGAACSTYSEVEDDDIVELAVIPREEWEKQTPSNELKKEIQAYLTCGDA</sequence>
<proteinExistence type="predicted"/>
<evidence type="ECO:0000256" key="1">
    <source>
        <dbReference type="SAM" id="SignalP"/>
    </source>
</evidence>